<evidence type="ECO:0000256" key="1">
    <source>
        <dbReference type="ARBA" id="ARBA00004613"/>
    </source>
</evidence>
<name>A0A6A4KKH5_9ERIC</name>
<evidence type="ECO:0000256" key="5">
    <source>
        <dbReference type="ARBA" id="ARBA00022729"/>
    </source>
</evidence>
<keyword evidence="4" id="KW-0372">Hormone</keyword>
<gene>
    <name evidence="9" type="ORF">C3L33_19893</name>
</gene>
<evidence type="ECO:0000256" key="6">
    <source>
        <dbReference type="ARBA" id="ARBA00023157"/>
    </source>
</evidence>
<keyword evidence="6" id="KW-1015">Disulfide bond</keyword>
<comment type="subcellular location">
    <subcellularLocation>
        <location evidence="1">Secreted</location>
    </subcellularLocation>
</comment>
<dbReference type="EMBL" id="QEFC01003444">
    <property type="protein sequence ID" value="KAE9448203.1"/>
    <property type="molecule type" value="Genomic_DNA"/>
</dbReference>
<dbReference type="GO" id="GO:0009506">
    <property type="term" value="C:plasmodesma"/>
    <property type="evidence" value="ECO:0007669"/>
    <property type="project" value="TreeGrafter"/>
</dbReference>
<dbReference type="GO" id="GO:0005179">
    <property type="term" value="F:hormone activity"/>
    <property type="evidence" value="ECO:0007669"/>
    <property type="project" value="UniProtKB-KW"/>
</dbReference>
<sequence>MATSSCLSQILILCLATALLVLQSPRATAASGSHDQRLLGWAPTRSGCRGTIAECLAADDQDQSDSEIGSRRILSTNVYISYGALQRNTVPCSQRGASYYNCYGNSAQANPYTRGCTAITHFEAPSLPPLPRSTPNQPEFQVGKAGGEKWKPMSESILPKFKDPYWKEKRTSPKDYYVGLRQEWKFRVEEQEGLVNDLRNMKVRIPHRRSLEMPTTNKREYEAAVSRIKEENNRMLMRRSRYFMLQLATEMAKANQRELTENERNNVLNNEKYLSDYDMSDENM</sequence>
<dbReference type="GO" id="GO:0005576">
    <property type="term" value="C:extracellular region"/>
    <property type="evidence" value="ECO:0007669"/>
    <property type="project" value="UniProtKB-SubCell"/>
</dbReference>
<comment type="similarity">
    <text evidence="2">Belongs to the plant rapid alkalinization factor (RALF) family.</text>
</comment>
<feature type="chain" id="PRO_5025685575" evidence="8">
    <location>
        <begin position="30"/>
        <end position="284"/>
    </location>
</feature>
<reference evidence="9 10" key="1">
    <citation type="journal article" date="2019" name="Genome Biol. Evol.">
        <title>The Rhododendron genome and chromosomal organization provide insight into shared whole-genome duplications across the heath family (Ericaceae).</title>
        <authorList>
            <person name="Soza V.L."/>
            <person name="Lindsley D."/>
            <person name="Waalkes A."/>
            <person name="Ramage E."/>
            <person name="Patwardhan R.P."/>
            <person name="Burton J.N."/>
            <person name="Adey A."/>
            <person name="Kumar A."/>
            <person name="Qiu R."/>
            <person name="Shendure J."/>
            <person name="Hall B."/>
        </authorList>
    </citation>
    <scope>NUCLEOTIDE SEQUENCE [LARGE SCALE GENOMIC DNA]</scope>
    <source>
        <strain evidence="9">RSF 1966-606</strain>
    </source>
</reference>
<protein>
    <submittedName>
        <fullName evidence="9">Uncharacterized protein</fullName>
    </submittedName>
</protein>
<evidence type="ECO:0000313" key="10">
    <source>
        <dbReference type="Proteomes" id="UP000428333"/>
    </source>
</evidence>
<dbReference type="GO" id="GO:0019722">
    <property type="term" value="P:calcium-mediated signaling"/>
    <property type="evidence" value="ECO:0007669"/>
    <property type="project" value="TreeGrafter"/>
</dbReference>
<keyword evidence="10" id="KW-1185">Reference proteome</keyword>
<evidence type="ECO:0000256" key="4">
    <source>
        <dbReference type="ARBA" id="ARBA00022702"/>
    </source>
</evidence>
<evidence type="ECO:0000256" key="7">
    <source>
        <dbReference type="SAM" id="MobiDB-lite"/>
    </source>
</evidence>
<dbReference type="Pfam" id="PF05498">
    <property type="entry name" value="RALF"/>
    <property type="match status" value="1"/>
</dbReference>
<dbReference type="AlphaFoldDB" id="A0A6A4KKH5"/>
<evidence type="ECO:0000256" key="2">
    <source>
        <dbReference type="ARBA" id="ARBA00009178"/>
    </source>
</evidence>
<dbReference type="Proteomes" id="UP000428333">
    <property type="component" value="Linkage Group LG12"/>
</dbReference>
<evidence type="ECO:0000313" key="9">
    <source>
        <dbReference type="EMBL" id="KAE9448203.1"/>
    </source>
</evidence>
<evidence type="ECO:0000256" key="8">
    <source>
        <dbReference type="SAM" id="SignalP"/>
    </source>
</evidence>
<accession>A0A6A4KKH5</accession>
<comment type="caution">
    <text evidence="9">The sequence shown here is derived from an EMBL/GenBank/DDBJ whole genome shotgun (WGS) entry which is preliminary data.</text>
</comment>
<proteinExistence type="inferred from homology"/>
<feature type="non-terminal residue" evidence="9">
    <location>
        <position position="1"/>
    </location>
</feature>
<organism evidence="9 10">
    <name type="scientific">Rhododendron williamsianum</name>
    <dbReference type="NCBI Taxonomy" id="262921"/>
    <lineage>
        <taxon>Eukaryota</taxon>
        <taxon>Viridiplantae</taxon>
        <taxon>Streptophyta</taxon>
        <taxon>Embryophyta</taxon>
        <taxon>Tracheophyta</taxon>
        <taxon>Spermatophyta</taxon>
        <taxon>Magnoliopsida</taxon>
        <taxon>eudicotyledons</taxon>
        <taxon>Gunneridae</taxon>
        <taxon>Pentapetalae</taxon>
        <taxon>asterids</taxon>
        <taxon>Ericales</taxon>
        <taxon>Ericaceae</taxon>
        <taxon>Ericoideae</taxon>
        <taxon>Rhodoreae</taxon>
        <taxon>Rhododendron</taxon>
    </lineage>
</organism>
<keyword evidence="3" id="KW-0964">Secreted</keyword>
<dbReference type="OrthoDB" id="1578505at2759"/>
<keyword evidence="5 8" id="KW-0732">Signal</keyword>
<feature type="region of interest" description="Disordered" evidence="7">
    <location>
        <begin position="259"/>
        <end position="284"/>
    </location>
</feature>
<feature type="signal peptide" evidence="8">
    <location>
        <begin position="1"/>
        <end position="29"/>
    </location>
</feature>
<dbReference type="PANTHER" id="PTHR33136">
    <property type="entry name" value="RAPID ALKALINIZATION FACTOR-LIKE"/>
    <property type="match status" value="1"/>
</dbReference>
<dbReference type="PANTHER" id="PTHR33136:SF13">
    <property type="entry name" value="OS10G0328900 PROTEIN"/>
    <property type="match status" value="1"/>
</dbReference>
<evidence type="ECO:0000256" key="3">
    <source>
        <dbReference type="ARBA" id="ARBA00022525"/>
    </source>
</evidence>
<dbReference type="InterPro" id="IPR008801">
    <property type="entry name" value="RALF"/>
</dbReference>